<keyword evidence="3" id="KW-1185">Reference proteome</keyword>
<reference evidence="2" key="1">
    <citation type="submission" date="2021-03" db="EMBL/GenBank/DDBJ databases">
        <authorList>
            <person name="Tagirdzhanova G."/>
        </authorList>
    </citation>
    <scope>NUCLEOTIDE SEQUENCE</scope>
</reference>
<feature type="compositionally biased region" description="Basic and acidic residues" evidence="1">
    <location>
        <begin position="7"/>
        <end position="35"/>
    </location>
</feature>
<dbReference type="AlphaFoldDB" id="A0A8H3J678"/>
<organism evidence="2 3">
    <name type="scientific">Heterodermia speciosa</name>
    <dbReference type="NCBI Taxonomy" id="116794"/>
    <lineage>
        <taxon>Eukaryota</taxon>
        <taxon>Fungi</taxon>
        <taxon>Dikarya</taxon>
        <taxon>Ascomycota</taxon>
        <taxon>Pezizomycotina</taxon>
        <taxon>Lecanoromycetes</taxon>
        <taxon>OSLEUM clade</taxon>
        <taxon>Lecanoromycetidae</taxon>
        <taxon>Caliciales</taxon>
        <taxon>Physciaceae</taxon>
        <taxon>Heterodermia</taxon>
    </lineage>
</organism>
<feature type="region of interest" description="Disordered" evidence="1">
    <location>
        <begin position="272"/>
        <end position="292"/>
    </location>
</feature>
<proteinExistence type="predicted"/>
<dbReference type="Proteomes" id="UP000664521">
    <property type="component" value="Unassembled WGS sequence"/>
</dbReference>
<evidence type="ECO:0000256" key="1">
    <source>
        <dbReference type="SAM" id="MobiDB-lite"/>
    </source>
</evidence>
<evidence type="ECO:0000313" key="3">
    <source>
        <dbReference type="Proteomes" id="UP000664521"/>
    </source>
</evidence>
<name>A0A8H3J678_9LECA</name>
<sequence length="320" mass="37845">MNEEDESRSKENTRDSLDSLNRQFDEQKKTGKELKNVLVNRKSKSKSRLRFDKVNDSNKRTTYMKLEDNPHGFDDPPDNTKHYIANVEELKQAMVYRSGIVLRELKWHVNEVKDLKLHLAVVRPNPQFSAEFKRIEKHVNDLKDQNDRLETRHESDKTRHQSDKSRFAKLHEAYEKTCEKIKELEITVESQQKEIEGFVAKKDKQKQPVPRAFVSSEEEDIDDIINNPSGRRKQPIEIDPDNFTRSSILHTRRNLFDASMPLRESTTLADDKDELPQKRGRSRKMKLNDHDREYMGNRENARWPDIKDFDDSCTYEAFLD</sequence>
<protein>
    <submittedName>
        <fullName evidence="2">Uncharacterized protein</fullName>
    </submittedName>
</protein>
<comment type="caution">
    <text evidence="2">The sequence shown here is derived from an EMBL/GenBank/DDBJ whole genome shotgun (WGS) entry which is preliminary data.</text>
</comment>
<feature type="region of interest" description="Disordered" evidence="1">
    <location>
        <begin position="1"/>
        <end position="56"/>
    </location>
</feature>
<accession>A0A8H3J678</accession>
<dbReference type="EMBL" id="CAJPDS010000197">
    <property type="protein sequence ID" value="CAF9941486.1"/>
    <property type="molecule type" value="Genomic_DNA"/>
</dbReference>
<feature type="region of interest" description="Disordered" evidence="1">
    <location>
        <begin position="143"/>
        <end position="165"/>
    </location>
</feature>
<evidence type="ECO:0000313" key="2">
    <source>
        <dbReference type="EMBL" id="CAF9941486.1"/>
    </source>
</evidence>
<gene>
    <name evidence="2" type="ORF">HETSPECPRED_003236</name>
</gene>